<proteinExistence type="predicted"/>
<keyword evidence="2" id="KW-1185">Reference proteome</keyword>
<reference evidence="2" key="2">
    <citation type="submission" date="2023-07" db="EMBL/GenBank/DDBJ databases">
        <title>Zobellia barbeyronii sp. nov., a new marine flavobacterium, isolated from green and red algae.</title>
        <authorList>
            <person name="Nedashkovskaya O.I."/>
            <person name="Otstavnykh N."/>
            <person name="Zhukova N."/>
            <person name="Guzev K."/>
            <person name="Chausova V."/>
            <person name="Tekutyeva L."/>
            <person name="Mikhailov V."/>
            <person name="Isaeva M."/>
        </authorList>
    </citation>
    <scope>NUCLEOTIDE SEQUENCE [LARGE SCALE GENOMIC DNA]</scope>
    <source>
        <strain evidence="2">KMM 6746</strain>
    </source>
</reference>
<dbReference type="Proteomes" id="UP000740413">
    <property type="component" value="Unassembled WGS sequence"/>
</dbReference>
<dbReference type="RefSeq" id="WP_214612878.1">
    <property type="nucleotide sequence ID" value="NZ_JACATN010000005.1"/>
</dbReference>
<reference evidence="1 2" key="1">
    <citation type="submission" date="2020-06" db="EMBL/GenBank/DDBJ databases">
        <authorList>
            <person name="Isaeva M.P."/>
            <person name="Chernysheva N.Y."/>
        </authorList>
    </citation>
    <scope>NUCLEOTIDE SEQUENCE [LARGE SCALE GENOMIC DNA]</scope>
    <source>
        <strain evidence="1 2">KMM 6746</strain>
    </source>
</reference>
<dbReference type="InterPro" id="IPR007433">
    <property type="entry name" value="DUF481"/>
</dbReference>
<name>A0ABS5WHK0_9FLAO</name>
<comment type="caution">
    <text evidence="1">The sequence shown here is derived from an EMBL/GenBank/DDBJ whole genome shotgun (WGS) entry which is preliminary data.</text>
</comment>
<evidence type="ECO:0000313" key="1">
    <source>
        <dbReference type="EMBL" id="MBT2162886.1"/>
    </source>
</evidence>
<sequence>MKFLLSIGFTILFFYNANAQLVNIESKRMQKDSVRFALKSDLLFNYTDNNGAYILAIGSNITAQVKSKDLKKILFFIGNYNLIRSKDEDFQNSYFFHLRYNHKITDFLRLEGFIQNQNNTLLTISNRNLAGAGVRLKLVSEENTRVYFGNAYMYEIETLEDTGERLYNHRNSSYLSATYAFPKTRLDFTGTVYFQPLYRYIANHRVLSQLKAEMPLTGHLSISALYNYSYSSFSTTSESDRSSNLKLGLTFSL</sequence>
<accession>A0ABS5WHK0</accession>
<organism evidence="1 2">
    <name type="scientific">Zobellia barbeyronii</name>
    <dbReference type="NCBI Taxonomy" id="2748009"/>
    <lineage>
        <taxon>Bacteria</taxon>
        <taxon>Pseudomonadati</taxon>
        <taxon>Bacteroidota</taxon>
        <taxon>Flavobacteriia</taxon>
        <taxon>Flavobacteriales</taxon>
        <taxon>Flavobacteriaceae</taxon>
        <taxon>Zobellia</taxon>
    </lineage>
</organism>
<dbReference type="EMBL" id="JACATN010000005">
    <property type="protein sequence ID" value="MBT2162886.1"/>
    <property type="molecule type" value="Genomic_DNA"/>
</dbReference>
<gene>
    <name evidence="1" type="ORF">HW347_16585</name>
</gene>
<evidence type="ECO:0000313" key="2">
    <source>
        <dbReference type="Proteomes" id="UP000740413"/>
    </source>
</evidence>
<dbReference type="Pfam" id="PF04338">
    <property type="entry name" value="DUF481"/>
    <property type="match status" value="1"/>
</dbReference>
<protein>
    <submittedName>
        <fullName evidence="1">DUF481 domain-containing protein</fullName>
    </submittedName>
</protein>